<gene>
    <name evidence="1" type="ORF">So717_27100</name>
</gene>
<evidence type="ECO:0000313" key="2">
    <source>
        <dbReference type="Proteomes" id="UP000436522"/>
    </source>
</evidence>
<proteinExistence type="predicted"/>
<keyword evidence="2" id="KW-1185">Reference proteome</keyword>
<organism evidence="1 2">
    <name type="scientific">Roseobacter cerasinus</name>
    <dbReference type="NCBI Taxonomy" id="2602289"/>
    <lineage>
        <taxon>Bacteria</taxon>
        <taxon>Pseudomonadati</taxon>
        <taxon>Pseudomonadota</taxon>
        <taxon>Alphaproteobacteria</taxon>
        <taxon>Rhodobacterales</taxon>
        <taxon>Roseobacteraceae</taxon>
        <taxon>Roseobacter</taxon>
    </lineage>
</organism>
<sequence length="196" mass="20864">MAGLSLAACTGARDLDAPMVPLGDFSLGHNVVVAPKVQTTATVSREVPKEQLTEALKSAIAERFDRYEGPNDYHFGVSIEGYVLAKRGVPVVAAPKSAMIIRLTVWDDARGAKLNEEPVQLTVLEQLDGASIVGTGWSQSAETQLMNLSRNAAQAIEDYLVKQNAKEGWFVDDTAVAVQPPADEQGVEESAVAEAG</sequence>
<protein>
    <submittedName>
        <fullName evidence="1">Uncharacterized protein</fullName>
    </submittedName>
</protein>
<reference evidence="1 2" key="1">
    <citation type="submission" date="2019-12" db="EMBL/GenBank/DDBJ databases">
        <title>Roseobacter cerasinus sp. nov., isolated from seawater around aquaculture.</title>
        <authorList>
            <person name="Muramatsu S."/>
            <person name="Takabe Y."/>
            <person name="Mori K."/>
            <person name="Takaichi S."/>
            <person name="Hanada S."/>
        </authorList>
    </citation>
    <scope>NUCLEOTIDE SEQUENCE [LARGE SCALE GENOMIC DNA]</scope>
    <source>
        <strain evidence="1 2">AI77</strain>
    </source>
</reference>
<comment type="caution">
    <text evidence="1">The sequence shown here is derived from an EMBL/GenBank/DDBJ whole genome shotgun (WGS) entry which is preliminary data.</text>
</comment>
<dbReference type="Proteomes" id="UP000436522">
    <property type="component" value="Unassembled WGS sequence"/>
</dbReference>
<name>A0A640VT23_9RHOB</name>
<dbReference type="EMBL" id="BLIV01000005">
    <property type="protein sequence ID" value="GFE50957.1"/>
    <property type="molecule type" value="Genomic_DNA"/>
</dbReference>
<dbReference type="AlphaFoldDB" id="A0A640VT23"/>
<evidence type="ECO:0000313" key="1">
    <source>
        <dbReference type="EMBL" id="GFE50957.1"/>
    </source>
</evidence>
<accession>A0A640VT23</accession>